<evidence type="ECO:0000256" key="1">
    <source>
        <dbReference type="SAM" id="MobiDB-lite"/>
    </source>
</evidence>
<feature type="compositionally biased region" description="Polar residues" evidence="1">
    <location>
        <begin position="60"/>
        <end position="69"/>
    </location>
</feature>
<dbReference type="Proteomes" id="UP000597444">
    <property type="component" value="Unassembled WGS sequence"/>
</dbReference>
<dbReference type="AlphaFoldDB" id="A0A8J3IFT0"/>
<reference evidence="2" key="1">
    <citation type="submission" date="2020-10" db="EMBL/GenBank/DDBJ databases">
        <title>Taxonomic study of unclassified bacteria belonging to the class Ktedonobacteria.</title>
        <authorList>
            <person name="Yabe S."/>
            <person name="Wang C.M."/>
            <person name="Zheng Y."/>
            <person name="Sakai Y."/>
            <person name="Cavaletti L."/>
            <person name="Monciardini P."/>
            <person name="Donadio S."/>
        </authorList>
    </citation>
    <scope>NUCLEOTIDE SEQUENCE</scope>
    <source>
        <strain evidence="2">ID150040</strain>
    </source>
</reference>
<dbReference type="EMBL" id="BNJK01000001">
    <property type="protein sequence ID" value="GHO90394.1"/>
    <property type="molecule type" value="Genomic_DNA"/>
</dbReference>
<comment type="caution">
    <text evidence="2">The sequence shown here is derived from an EMBL/GenBank/DDBJ whole genome shotgun (WGS) entry which is preliminary data.</text>
</comment>
<evidence type="ECO:0000313" key="2">
    <source>
        <dbReference type="EMBL" id="GHO90394.1"/>
    </source>
</evidence>
<organism evidence="2 3">
    <name type="scientific">Reticulibacter mediterranei</name>
    <dbReference type="NCBI Taxonomy" id="2778369"/>
    <lineage>
        <taxon>Bacteria</taxon>
        <taxon>Bacillati</taxon>
        <taxon>Chloroflexota</taxon>
        <taxon>Ktedonobacteria</taxon>
        <taxon>Ktedonobacterales</taxon>
        <taxon>Reticulibacteraceae</taxon>
        <taxon>Reticulibacter</taxon>
    </lineage>
</organism>
<proteinExistence type="predicted"/>
<evidence type="ECO:0000313" key="3">
    <source>
        <dbReference type="Proteomes" id="UP000597444"/>
    </source>
</evidence>
<name>A0A8J3IFT0_9CHLR</name>
<sequence length="80" mass="8153">MDLEDFLQPEVAVTAAVAAAIFSPRGRSWLRKGLVYATAGAFIAGDAMTSVARNIGQGAQRMQASSQETAPGGQPEGSGG</sequence>
<protein>
    <submittedName>
        <fullName evidence="2">Uncharacterized protein</fullName>
    </submittedName>
</protein>
<dbReference type="RefSeq" id="WP_220201362.1">
    <property type="nucleotide sequence ID" value="NZ_BNJK01000001.1"/>
</dbReference>
<feature type="region of interest" description="Disordered" evidence="1">
    <location>
        <begin position="57"/>
        <end position="80"/>
    </location>
</feature>
<keyword evidence="3" id="KW-1185">Reference proteome</keyword>
<gene>
    <name evidence="2" type="ORF">KSF_004420</name>
</gene>
<accession>A0A8J3IFT0</accession>